<dbReference type="Proteomes" id="UP000198440">
    <property type="component" value="Unassembled WGS sequence"/>
</dbReference>
<dbReference type="EMBL" id="FZON01000094">
    <property type="protein sequence ID" value="SNT31003.1"/>
    <property type="molecule type" value="Genomic_DNA"/>
</dbReference>
<evidence type="ECO:0000313" key="2">
    <source>
        <dbReference type="Proteomes" id="UP000198440"/>
    </source>
</evidence>
<dbReference type="RefSeq" id="WP_089280369.1">
    <property type="nucleotide sequence ID" value="NZ_FZON01000094.1"/>
</dbReference>
<organism evidence="1 2">
    <name type="scientific">Antarctobacter heliothermus</name>
    <dbReference type="NCBI Taxonomy" id="74033"/>
    <lineage>
        <taxon>Bacteria</taxon>
        <taxon>Pseudomonadati</taxon>
        <taxon>Pseudomonadota</taxon>
        <taxon>Alphaproteobacteria</taxon>
        <taxon>Rhodobacterales</taxon>
        <taxon>Roseobacteraceae</taxon>
        <taxon>Antarctobacter</taxon>
    </lineage>
</organism>
<proteinExistence type="predicted"/>
<protein>
    <submittedName>
        <fullName evidence="1">Uncharacterized protein</fullName>
    </submittedName>
</protein>
<dbReference type="OrthoDB" id="5471992at2"/>
<accession>A0A239LMG0</accession>
<sequence>MSHTAYLTSLLCALTVAGCAVDSGSLDRARQNFGTADPRPEAFYTCGSHNCSKRIAVSLSPQEWAKARAPLIRRAPSAGAERRALAEALRRLEVMVGAKTGYNSDLAYSTLQLAGKAQDCVDEMVNTAVYLALLDDAGLLRFHRPGQRVTIGFMTRRFWTHTVASIVQQDTGQEFIVETWAVDHGKTPYIMDRTDWASNAPLRRDF</sequence>
<name>A0A239LMG0_9RHOB</name>
<reference evidence="1 2" key="1">
    <citation type="submission" date="2017-06" db="EMBL/GenBank/DDBJ databases">
        <authorList>
            <person name="Kim H.J."/>
            <person name="Triplett B.A."/>
        </authorList>
    </citation>
    <scope>NUCLEOTIDE SEQUENCE [LARGE SCALE GENOMIC DNA]</scope>
    <source>
        <strain evidence="1 2">DSM 11445</strain>
    </source>
</reference>
<gene>
    <name evidence="1" type="ORF">SAMN04488078_10948</name>
</gene>
<dbReference type="AlphaFoldDB" id="A0A239LMG0"/>
<evidence type="ECO:0000313" key="1">
    <source>
        <dbReference type="EMBL" id="SNT31003.1"/>
    </source>
</evidence>